<evidence type="ECO:0000313" key="8">
    <source>
        <dbReference type="EMBL" id="KAK3089968.1"/>
    </source>
</evidence>
<evidence type="ECO:0000256" key="4">
    <source>
        <dbReference type="ARBA" id="ARBA00022630"/>
    </source>
</evidence>
<dbReference type="InterPro" id="IPR023209">
    <property type="entry name" value="DAO"/>
</dbReference>
<evidence type="ECO:0000256" key="3">
    <source>
        <dbReference type="ARBA" id="ARBA00006730"/>
    </source>
</evidence>
<feature type="domain" description="FAD dependent oxidoreductase" evidence="7">
    <location>
        <begin position="6"/>
        <end position="57"/>
    </location>
</feature>
<keyword evidence="6" id="KW-0560">Oxidoreductase</keyword>
<dbReference type="GO" id="GO:0005782">
    <property type="term" value="C:peroxisomal matrix"/>
    <property type="evidence" value="ECO:0007669"/>
    <property type="project" value="UniProtKB-SubCell"/>
</dbReference>
<name>A0AA89BWF6_PINIB</name>
<keyword evidence="5" id="KW-0274">FAD</keyword>
<evidence type="ECO:0000259" key="7">
    <source>
        <dbReference type="Pfam" id="PF01266"/>
    </source>
</evidence>
<comment type="caution">
    <text evidence="8">The sequence shown here is derived from an EMBL/GenBank/DDBJ whole genome shotgun (WGS) entry which is preliminary data.</text>
</comment>
<reference evidence="8" key="1">
    <citation type="submission" date="2019-08" db="EMBL/GenBank/DDBJ databases">
        <title>The improved chromosome-level genome for the pearl oyster Pinctada fucata martensii using PacBio sequencing and Hi-C.</title>
        <authorList>
            <person name="Zheng Z."/>
        </authorList>
    </citation>
    <scope>NUCLEOTIDE SEQUENCE</scope>
    <source>
        <strain evidence="8">ZZ-2019</strain>
        <tissue evidence="8">Adductor muscle</tissue>
    </source>
</reference>
<keyword evidence="9" id="KW-1185">Reference proteome</keyword>
<protein>
    <recommendedName>
        <fullName evidence="7">FAD dependent oxidoreductase domain-containing protein</fullName>
    </recommendedName>
</protein>
<accession>A0AA89BWF6</accession>
<sequence>MERKPKICVIGAGVIGVTSAFCIQEQVPGTEVTIIADTFSPSTTSDGSAGFWLPFLVSQQEAQRVK</sequence>
<comment type="cofactor">
    <cofactor evidence="1">
        <name>FAD</name>
        <dbReference type="ChEBI" id="CHEBI:57692"/>
    </cofactor>
</comment>
<evidence type="ECO:0000256" key="5">
    <source>
        <dbReference type="ARBA" id="ARBA00022827"/>
    </source>
</evidence>
<keyword evidence="4" id="KW-0285">Flavoprotein</keyword>
<evidence type="ECO:0000256" key="1">
    <source>
        <dbReference type="ARBA" id="ARBA00001974"/>
    </source>
</evidence>
<evidence type="ECO:0000313" key="9">
    <source>
        <dbReference type="Proteomes" id="UP001186944"/>
    </source>
</evidence>
<dbReference type="GO" id="GO:0019478">
    <property type="term" value="P:D-amino acid catabolic process"/>
    <property type="evidence" value="ECO:0007669"/>
    <property type="project" value="TreeGrafter"/>
</dbReference>
<evidence type="ECO:0000256" key="2">
    <source>
        <dbReference type="ARBA" id="ARBA00004253"/>
    </source>
</evidence>
<evidence type="ECO:0000256" key="6">
    <source>
        <dbReference type="ARBA" id="ARBA00023002"/>
    </source>
</evidence>
<dbReference type="Proteomes" id="UP001186944">
    <property type="component" value="Unassembled WGS sequence"/>
</dbReference>
<gene>
    <name evidence="8" type="ORF">FSP39_008105</name>
</gene>
<dbReference type="AlphaFoldDB" id="A0AA89BWF6"/>
<dbReference type="GO" id="GO:0003884">
    <property type="term" value="F:D-amino-acid oxidase activity"/>
    <property type="evidence" value="ECO:0007669"/>
    <property type="project" value="InterPro"/>
</dbReference>
<proteinExistence type="inferred from homology"/>
<dbReference type="Gene3D" id="3.40.50.720">
    <property type="entry name" value="NAD(P)-binding Rossmann-like Domain"/>
    <property type="match status" value="1"/>
</dbReference>
<dbReference type="SUPFAM" id="SSF51971">
    <property type="entry name" value="Nucleotide-binding domain"/>
    <property type="match status" value="1"/>
</dbReference>
<dbReference type="InterPro" id="IPR006076">
    <property type="entry name" value="FAD-dep_OxRdtase"/>
</dbReference>
<dbReference type="PANTHER" id="PTHR11530">
    <property type="entry name" value="D-AMINO ACID OXIDASE"/>
    <property type="match status" value="1"/>
</dbReference>
<dbReference type="Pfam" id="PF01266">
    <property type="entry name" value="DAO"/>
    <property type="match status" value="1"/>
</dbReference>
<dbReference type="EMBL" id="VSWD01000010">
    <property type="protein sequence ID" value="KAK3089968.1"/>
    <property type="molecule type" value="Genomic_DNA"/>
</dbReference>
<comment type="subcellular location">
    <subcellularLocation>
        <location evidence="2">Peroxisome matrix</location>
    </subcellularLocation>
</comment>
<dbReference type="PANTHER" id="PTHR11530:SF11">
    <property type="entry name" value="D-ASPARTATE OXIDASE"/>
    <property type="match status" value="1"/>
</dbReference>
<organism evidence="8 9">
    <name type="scientific">Pinctada imbricata</name>
    <name type="common">Atlantic pearl-oyster</name>
    <name type="synonym">Pinctada martensii</name>
    <dbReference type="NCBI Taxonomy" id="66713"/>
    <lineage>
        <taxon>Eukaryota</taxon>
        <taxon>Metazoa</taxon>
        <taxon>Spiralia</taxon>
        <taxon>Lophotrochozoa</taxon>
        <taxon>Mollusca</taxon>
        <taxon>Bivalvia</taxon>
        <taxon>Autobranchia</taxon>
        <taxon>Pteriomorphia</taxon>
        <taxon>Pterioida</taxon>
        <taxon>Pterioidea</taxon>
        <taxon>Pteriidae</taxon>
        <taxon>Pinctada</taxon>
    </lineage>
</organism>
<dbReference type="GO" id="GO:0071949">
    <property type="term" value="F:FAD binding"/>
    <property type="evidence" value="ECO:0007669"/>
    <property type="project" value="InterPro"/>
</dbReference>
<comment type="similarity">
    <text evidence="3">Belongs to the DAMOX/DASOX family.</text>
</comment>